<dbReference type="PANTHER" id="PTHR47691">
    <property type="entry name" value="REGULATOR-RELATED"/>
    <property type="match status" value="1"/>
</dbReference>
<feature type="domain" description="AAA+ ATPase" evidence="1">
    <location>
        <begin position="1439"/>
        <end position="1597"/>
    </location>
</feature>
<dbReference type="InterPro" id="IPR007111">
    <property type="entry name" value="NACHT_NTPase"/>
</dbReference>
<dbReference type="InterPro" id="IPR027417">
    <property type="entry name" value="P-loop_NTPase"/>
</dbReference>
<dbReference type="Pfam" id="PF05729">
    <property type="entry name" value="NACHT"/>
    <property type="match status" value="1"/>
</dbReference>
<dbReference type="EMBL" id="CAJZBQ010000027">
    <property type="protein sequence ID" value="CAG9321183.1"/>
    <property type="molecule type" value="Genomic_DNA"/>
</dbReference>
<dbReference type="InterPro" id="IPR003593">
    <property type="entry name" value="AAA+_ATPase"/>
</dbReference>
<organism evidence="2 3">
    <name type="scientific">Blepharisma stoltei</name>
    <dbReference type="NCBI Taxonomy" id="1481888"/>
    <lineage>
        <taxon>Eukaryota</taxon>
        <taxon>Sar</taxon>
        <taxon>Alveolata</taxon>
        <taxon>Ciliophora</taxon>
        <taxon>Postciliodesmatophora</taxon>
        <taxon>Heterotrichea</taxon>
        <taxon>Heterotrichida</taxon>
        <taxon>Blepharismidae</taxon>
        <taxon>Blepharisma</taxon>
    </lineage>
</organism>
<name>A0AAU9JC61_9CILI</name>
<accession>A0AAU9JC61</accession>
<sequence>MWVLYSYDVGSINTGTETFGFPVPEKFLQQSCIGYTDILDLLIEYQAYVDKETILSIYDQEICAYRKLKKDSIIDISNDEDIEIQIKNSEKSEIGHLLYRVADIEDDIWNLTVQKNVEEIIEPVAERNAEIIDICMLYAAPLILKDGAFKVKECDNWNLDFNAERRKILDAFERNQIYASIRFETATLQHLSEILECKPKVIHISCHGYYKKNRSNEFVLAFEDSECLGMVDEVDRSRLKKILEPFSQYFCIVIVSACFSQAIGNVFLEAGIKCVITIHDQCKILDDAAIEFSSSFYRNLLMGRTINDSFLEAKNSVKIGMHNTCCCAHNHKRNCLWKGSNNHRSHSPDESCGCERRLYDARHKIDCEWGKRFTIKFNNTRIPTEAEVREGSWVICCCSQEVPHHEAMKFKLLKADEESANLVLFSGRKETEIKELCGFELKFKPPLVKQKIIGRGDDIRKLLDLTKNSRIVFVYGKSGMGKSLLVKSASIYACERRLFKHGVIYIDLQGKCNSSAINTTIAQSLNISWEKSKEELARIIDSLHVLIILDNIGESLAHYNDKVKNKIRSLIERTQFLKFWVVSEKPIDPDHKAKIEVKEMSKSNALKVLHTNPEICHKIAKDLDKLLNVVKKSPSELLQSLPLLQDKTVDEFIEEYTNSHTILGKNEDSRAVYLSLTYLRNRKPESFEIINLLSIFPSGVFREHLGLICFKVTKHWHDALQLLEYEEGEEWLGKIRLSDSNIYYDSYKGYDSPMKRQKIFSSSNENLLSAGHSTKISNSRKNSFIGSLNEIVIVSDKVQNYLRHELLNQPSSIQNMFIICMEYLASLSRALMEAISQVPNIACSATMKSVINSNALSPVSTWKLYSNPDHDEDIFASVTNSKLLPQVLFENMKANFMEFINENNIKTIFHSYKHPKLGNLIFEISQCTICTLFLLRKKKEGFAVLNSAKKCLKAFAIDDSLNFKFRLTWSSMKLAYEKEIRIERVNKEIDKARHYFEGQNIKDSLSECYLLKAMATIQSKGSLRFGDIEELFKIARNNCEPENDWPNKLVLARINLAYCRWAHSFNVFHEEMIDFLTFSGKIFSELNLKALEEINYYILGEMYFCNEMFVNAEEVWMKVLDIAKLLKDRNKEIEIKEKLNLIFDRIKRRTNNVIVLLRAYPLVTVDIATGHYGADFIISSYFAEFKSSLLRNLQRKNKSFFIKSDIGTRENFKKYIKEGCRVLHFSSNMPQKDAIVLETNRFYADPIRVSEMDLLFGPSCERPGLDLIVLAMPFSAKLGLYLNTQLGISHILCFDYEEFPIYKHIVQLQMMFERAIELFCENFYISIIEGNTLYSAWEKSKNISDNFIRENKILFQHLSGISKNRPKLYLGKGPILIGNGNVALFRNSIHNILSSESLLNPGRILDMTHPTPPTNINKKKNHLIGRHKLMFEIIQELFDKKIVHIVGQKGVGKSRLAKQLMSFVNSRYIYNDGTFWISLKDQNSFAKFYECLEREGWVVSLDEKNEKSLKNKNILLILDDCDEVLKEANHQFSSLIEQLLKVYKLSLVITSRQVCVKSPYTKIEIKPLEPFESASMLLACLDRSLSRKEVIPYNVGNSISQDLLESNLLKECMNLPAKIRELASNLRIESFTDLEFKRIRSLEDQPTIPSTIRYHSEVNHNDSVSDEEEEWEEELAWSMIDKKSKRKRYPGVRRQKSNFNSIIKL</sequence>
<evidence type="ECO:0000259" key="1">
    <source>
        <dbReference type="SMART" id="SM00382"/>
    </source>
</evidence>
<reference evidence="2" key="1">
    <citation type="submission" date="2021-09" db="EMBL/GenBank/DDBJ databases">
        <authorList>
            <consortium name="AG Swart"/>
            <person name="Singh M."/>
            <person name="Singh A."/>
            <person name="Seah K."/>
            <person name="Emmerich C."/>
        </authorList>
    </citation>
    <scope>NUCLEOTIDE SEQUENCE</scope>
    <source>
        <strain evidence="2">ATCC30299</strain>
    </source>
</reference>
<proteinExistence type="predicted"/>
<dbReference type="PRINTS" id="PR00364">
    <property type="entry name" value="DISEASERSIST"/>
</dbReference>
<dbReference type="Pfam" id="PF12770">
    <property type="entry name" value="CHAT"/>
    <property type="match status" value="1"/>
</dbReference>
<dbReference type="GO" id="GO:0043531">
    <property type="term" value="F:ADP binding"/>
    <property type="evidence" value="ECO:0007669"/>
    <property type="project" value="InterPro"/>
</dbReference>
<evidence type="ECO:0000313" key="2">
    <source>
        <dbReference type="EMBL" id="CAG9321183.1"/>
    </source>
</evidence>
<keyword evidence="3" id="KW-1185">Reference proteome</keyword>
<dbReference type="SMART" id="SM00382">
    <property type="entry name" value="AAA"/>
    <property type="match status" value="2"/>
</dbReference>
<dbReference type="InterPro" id="IPR024983">
    <property type="entry name" value="CHAT_dom"/>
</dbReference>
<dbReference type="Gene3D" id="3.40.50.300">
    <property type="entry name" value="P-loop containing nucleotide triphosphate hydrolases"/>
    <property type="match status" value="2"/>
</dbReference>
<dbReference type="SUPFAM" id="SSF52540">
    <property type="entry name" value="P-loop containing nucleoside triphosphate hydrolases"/>
    <property type="match status" value="2"/>
</dbReference>
<comment type="caution">
    <text evidence="2">The sequence shown here is derived from an EMBL/GenBank/DDBJ whole genome shotgun (WGS) entry which is preliminary data.</text>
</comment>
<protein>
    <recommendedName>
        <fullName evidence="1">AAA+ ATPase domain-containing protein</fullName>
    </recommendedName>
</protein>
<dbReference type="PANTHER" id="PTHR47691:SF3">
    <property type="entry name" value="HTH-TYPE TRANSCRIPTIONAL REGULATOR RV0890C-RELATED"/>
    <property type="match status" value="1"/>
</dbReference>
<dbReference type="Proteomes" id="UP001162131">
    <property type="component" value="Unassembled WGS sequence"/>
</dbReference>
<gene>
    <name evidence="2" type="ORF">BSTOLATCC_MIC27751</name>
</gene>
<evidence type="ECO:0000313" key="3">
    <source>
        <dbReference type="Proteomes" id="UP001162131"/>
    </source>
</evidence>
<feature type="domain" description="AAA+ ATPase" evidence="1">
    <location>
        <begin position="468"/>
        <end position="707"/>
    </location>
</feature>